<accession>A0A016SA32</accession>
<name>A0A016SA32_9BILA</name>
<reference evidence="2" key="1">
    <citation type="journal article" date="2015" name="Nat. Genet.">
        <title>The genome and transcriptome of the zoonotic hookworm Ancylostoma ceylanicum identify infection-specific gene families.</title>
        <authorList>
            <person name="Schwarz E.M."/>
            <person name="Hu Y."/>
            <person name="Antoshechkin I."/>
            <person name="Miller M.M."/>
            <person name="Sternberg P.W."/>
            <person name="Aroian R.V."/>
        </authorList>
    </citation>
    <scope>NUCLEOTIDE SEQUENCE</scope>
    <source>
        <strain evidence="2">HY135</strain>
    </source>
</reference>
<evidence type="ECO:0000313" key="2">
    <source>
        <dbReference type="Proteomes" id="UP000024635"/>
    </source>
</evidence>
<dbReference type="OrthoDB" id="5890042at2759"/>
<proteinExistence type="predicted"/>
<evidence type="ECO:0000313" key="1">
    <source>
        <dbReference type="EMBL" id="EYB87266.1"/>
    </source>
</evidence>
<dbReference type="EMBL" id="JARK01001602">
    <property type="protein sequence ID" value="EYB87266.1"/>
    <property type="molecule type" value="Genomic_DNA"/>
</dbReference>
<dbReference type="Proteomes" id="UP000024635">
    <property type="component" value="Unassembled WGS sequence"/>
</dbReference>
<comment type="caution">
    <text evidence="1">The sequence shown here is derived from an EMBL/GenBank/DDBJ whole genome shotgun (WGS) entry which is preliminary data.</text>
</comment>
<keyword evidence="2" id="KW-1185">Reference proteome</keyword>
<protein>
    <submittedName>
        <fullName evidence="1">Uncharacterized protein</fullName>
    </submittedName>
</protein>
<organism evidence="1 2">
    <name type="scientific">Ancylostoma ceylanicum</name>
    <dbReference type="NCBI Taxonomy" id="53326"/>
    <lineage>
        <taxon>Eukaryota</taxon>
        <taxon>Metazoa</taxon>
        <taxon>Ecdysozoa</taxon>
        <taxon>Nematoda</taxon>
        <taxon>Chromadorea</taxon>
        <taxon>Rhabditida</taxon>
        <taxon>Rhabditina</taxon>
        <taxon>Rhabditomorpha</taxon>
        <taxon>Strongyloidea</taxon>
        <taxon>Ancylostomatidae</taxon>
        <taxon>Ancylostomatinae</taxon>
        <taxon>Ancylostoma</taxon>
    </lineage>
</organism>
<dbReference type="STRING" id="53326.A0A016SA32"/>
<dbReference type="AlphaFoldDB" id="A0A016SA32"/>
<sequence length="114" mass="13064">MPAEVNVPLTTYERLEKYKNEFTNALRHPDSPEWFSKEVNEKLKKDLLWAAPYDARFPQVHLMYTPENFFQDLYGGSRQTRVGDACTVNSRGQEVGLRAGTLVVCCTYRGGEKS</sequence>
<gene>
    <name evidence="1" type="primary">Acey_s0266.g724</name>
    <name evidence="1" type="ORF">Y032_0266g724</name>
</gene>